<dbReference type="Proteomes" id="UP000054481">
    <property type="component" value="Unassembled WGS sequence"/>
</dbReference>
<evidence type="ECO:0000313" key="3">
    <source>
        <dbReference type="EMBL" id="KJZ76142.1"/>
    </source>
</evidence>
<feature type="chain" id="PRO_5002526362" evidence="2">
    <location>
        <begin position="17"/>
        <end position="134"/>
    </location>
</feature>
<sequence length="134" mass="14238">MKFNLAISLAAVSVFGSSLYITEDLAARGVDHADYKRQDQAKPPKPMGTGAKSPAKGTGSKANFDECGTMVKLLASKPLDAMFTSKFAAGPEHTRTPTVAAAAAEMTAAFQGVIRLRLSRLRLRRPSLTIATRA</sequence>
<organism evidence="3 4">
    <name type="scientific">Hirsutella minnesotensis 3608</name>
    <dbReference type="NCBI Taxonomy" id="1043627"/>
    <lineage>
        <taxon>Eukaryota</taxon>
        <taxon>Fungi</taxon>
        <taxon>Dikarya</taxon>
        <taxon>Ascomycota</taxon>
        <taxon>Pezizomycotina</taxon>
        <taxon>Sordariomycetes</taxon>
        <taxon>Hypocreomycetidae</taxon>
        <taxon>Hypocreales</taxon>
        <taxon>Ophiocordycipitaceae</taxon>
        <taxon>Hirsutella</taxon>
    </lineage>
</organism>
<proteinExistence type="predicted"/>
<gene>
    <name evidence="3" type="ORF">HIM_04598</name>
</gene>
<evidence type="ECO:0000313" key="4">
    <source>
        <dbReference type="Proteomes" id="UP000054481"/>
    </source>
</evidence>
<name>A0A0F8A1E9_9HYPO</name>
<feature type="compositionally biased region" description="Basic and acidic residues" evidence="1">
    <location>
        <begin position="33"/>
        <end position="42"/>
    </location>
</feature>
<dbReference type="EMBL" id="KQ030513">
    <property type="protein sequence ID" value="KJZ76142.1"/>
    <property type="molecule type" value="Genomic_DNA"/>
</dbReference>
<accession>A0A0F8A1E9</accession>
<evidence type="ECO:0000256" key="1">
    <source>
        <dbReference type="SAM" id="MobiDB-lite"/>
    </source>
</evidence>
<reference evidence="3 4" key="1">
    <citation type="journal article" date="2014" name="Genome Biol. Evol.">
        <title>Comparative genomics and transcriptomics analyses reveal divergent lifestyle features of nematode endoparasitic fungus Hirsutella minnesotensis.</title>
        <authorList>
            <person name="Lai Y."/>
            <person name="Liu K."/>
            <person name="Zhang X."/>
            <person name="Zhang X."/>
            <person name="Li K."/>
            <person name="Wang N."/>
            <person name="Shu C."/>
            <person name="Wu Y."/>
            <person name="Wang C."/>
            <person name="Bushley K.E."/>
            <person name="Xiang M."/>
            <person name="Liu X."/>
        </authorList>
    </citation>
    <scope>NUCLEOTIDE SEQUENCE [LARGE SCALE GENOMIC DNA]</scope>
    <source>
        <strain evidence="3 4">3608</strain>
    </source>
</reference>
<dbReference type="AlphaFoldDB" id="A0A0F8A1E9"/>
<keyword evidence="2" id="KW-0732">Signal</keyword>
<feature type="region of interest" description="Disordered" evidence="1">
    <location>
        <begin position="33"/>
        <end position="61"/>
    </location>
</feature>
<keyword evidence="4" id="KW-1185">Reference proteome</keyword>
<evidence type="ECO:0000256" key="2">
    <source>
        <dbReference type="SAM" id="SignalP"/>
    </source>
</evidence>
<protein>
    <submittedName>
        <fullName evidence="3">Uncharacterized protein</fullName>
    </submittedName>
</protein>
<feature type="signal peptide" evidence="2">
    <location>
        <begin position="1"/>
        <end position="16"/>
    </location>
</feature>